<dbReference type="GO" id="GO:0016628">
    <property type="term" value="F:oxidoreductase activity, acting on the CH-CH group of donors, NAD or NADP as acceptor"/>
    <property type="evidence" value="ECO:0007669"/>
    <property type="project" value="UniProtKB-ARBA"/>
</dbReference>
<proteinExistence type="inferred from homology"/>
<dbReference type="PANTHER" id="PTHR22893">
    <property type="entry name" value="NADH OXIDOREDUCTASE-RELATED"/>
    <property type="match status" value="1"/>
</dbReference>
<dbReference type="OrthoDB" id="1663137at2759"/>
<dbReference type="SUPFAM" id="SSF51395">
    <property type="entry name" value="FMN-linked oxidoreductases"/>
    <property type="match status" value="1"/>
</dbReference>
<dbReference type="EMBL" id="KE346368">
    <property type="protein sequence ID" value="KJE95285.1"/>
    <property type="molecule type" value="Genomic_DNA"/>
</dbReference>
<evidence type="ECO:0000256" key="1">
    <source>
        <dbReference type="ARBA" id="ARBA00001917"/>
    </source>
</evidence>
<sequence length="412" mass="44142">MSAALQKLSLFTPTKLGALNLAHRVVLAPLTRMRNSPDNVPQPMAVEYYKQRASQGGLLITEATVVSARAQGYPLTPGIFTPEQVAGWRKVTDAVHSKGGLIVSQIWHTGRVGHSAFTGQLAVAPSAIAIADGSKAATMKGQLDQEVPHALTEEEILGVVAEFRHGAKLAREAGFDGVEIHGANGYLIEQFLSPKSNIRTDKYGGSEENRARFLFEVVDAVLQEWPSDRVGIRLSPAGDSCDVFHPTPLETFSAVITRLNQYKLAYIHLIDPRGQAELVPVSNVAKLSDTLARLSTSPVIGASSFERETADAAVASGAFAAIAFGRHFIANPDLPVRYLLGAELNPYDRSTFYGGNEKGYTDYPFLTREQATAGLAKIVGQAEASLPLSDKLAALQDSQQTAVGLIEPALAL</sequence>
<evidence type="ECO:0000259" key="4">
    <source>
        <dbReference type="Pfam" id="PF00724"/>
    </source>
</evidence>
<dbReference type="eggNOG" id="KOG0134">
    <property type="taxonomic scope" value="Eukaryota"/>
</dbReference>
<dbReference type="Gene3D" id="3.20.20.70">
    <property type="entry name" value="Aldolase class I"/>
    <property type="match status" value="1"/>
</dbReference>
<dbReference type="GO" id="GO:0005829">
    <property type="term" value="C:cytosol"/>
    <property type="evidence" value="ECO:0007669"/>
    <property type="project" value="UniProtKB-ARBA"/>
</dbReference>
<dbReference type="PhylomeDB" id="A0A0D2WSP9"/>
<organism evidence="5 6">
    <name type="scientific">Capsaspora owczarzaki (strain ATCC 30864)</name>
    <dbReference type="NCBI Taxonomy" id="595528"/>
    <lineage>
        <taxon>Eukaryota</taxon>
        <taxon>Filasterea</taxon>
        <taxon>Capsaspora</taxon>
    </lineage>
</organism>
<keyword evidence="6" id="KW-1185">Reference proteome</keyword>
<dbReference type="InParanoid" id="A0A0D2WSP9"/>
<dbReference type="AlphaFoldDB" id="A0A0D2WSP9"/>
<dbReference type="FunCoup" id="A0A0D2WSP9">
    <property type="interactions" value="196"/>
</dbReference>
<reference evidence="6" key="1">
    <citation type="submission" date="2011-02" db="EMBL/GenBank/DDBJ databases">
        <title>The Genome Sequence of Capsaspora owczarzaki ATCC 30864.</title>
        <authorList>
            <person name="Russ C."/>
            <person name="Cuomo C."/>
            <person name="Burger G."/>
            <person name="Gray M.W."/>
            <person name="Holland P.W.H."/>
            <person name="King N."/>
            <person name="Lang F.B.F."/>
            <person name="Roger A.J."/>
            <person name="Ruiz-Trillo I."/>
            <person name="Young S.K."/>
            <person name="Zeng Q."/>
            <person name="Gargeya S."/>
            <person name="Alvarado L."/>
            <person name="Berlin A."/>
            <person name="Chapman S.B."/>
            <person name="Chen Z."/>
            <person name="Freedman E."/>
            <person name="Gellesch M."/>
            <person name="Goldberg J."/>
            <person name="Griggs A."/>
            <person name="Gujja S."/>
            <person name="Heilman E."/>
            <person name="Heiman D."/>
            <person name="Howarth C."/>
            <person name="Mehta T."/>
            <person name="Neiman D."/>
            <person name="Pearson M."/>
            <person name="Roberts A."/>
            <person name="Saif S."/>
            <person name="Shea T."/>
            <person name="Shenoy N."/>
            <person name="Sisk P."/>
            <person name="Stolte C."/>
            <person name="Sykes S."/>
            <person name="White J."/>
            <person name="Yandava C."/>
            <person name="Haas B."/>
            <person name="Nusbaum C."/>
            <person name="Birren B."/>
        </authorList>
    </citation>
    <scope>NUCLEOTIDE SEQUENCE</scope>
    <source>
        <strain evidence="6">ATCC 30864</strain>
    </source>
</reference>
<dbReference type="InterPro" id="IPR001155">
    <property type="entry name" value="OxRdtase_FMN_N"/>
</dbReference>
<protein>
    <submittedName>
        <fullName evidence="5">NADH:flavin oxidoreductase/NADH oxidase</fullName>
    </submittedName>
</protein>
<dbReference type="OMA" id="APCTRMR"/>
<dbReference type="CDD" id="cd02933">
    <property type="entry name" value="OYE_like_FMN"/>
    <property type="match status" value="1"/>
</dbReference>
<dbReference type="RefSeq" id="XP_004346427.1">
    <property type="nucleotide sequence ID" value="XM_004346377.2"/>
</dbReference>
<comment type="cofactor">
    <cofactor evidence="1">
        <name>FMN</name>
        <dbReference type="ChEBI" id="CHEBI:58210"/>
    </cofactor>
</comment>
<accession>A0A0D2WSP9</accession>
<dbReference type="PANTHER" id="PTHR22893:SF91">
    <property type="entry name" value="NADPH DEHYDROGENASE 2-RELATED"/>
    <property type="match status" value="1"/>
</dbReference>
<dbReference type="Pfam" id="PF00724">
    <property type="entry name" value="Oxidored_FMN"/>
    <property type="match status" value="1"/>
</dbReference>
<dbReference type="InterPro" id="IPR045247">
    <property type="entry name" value="Oye-like"/>
</dbReference>
<dbReference type="STRING" id="595528.A0A0D2WSP9"/>
<evidence type="ECO:0000313" key="6">
    <source>
        <dbReference type="Proteomes" id="UP000008743"/>
    </source>
</evidence>
<dbReference type="FunFam" id="3.20.20.70:FF:000059">
    <property type="entry name" value="N-ethylmaleimide reductase, FMN-linked"/>
    <property type="match status" value="1"/>
</dbReference>
<gene>
    <name evidence="5" type="ORF">CAOG_005754</name>
</gene>
<feature type="domain" description="NADH:flavin oxidoreductase/NADH oxidase N-terminal" evidence="4">
    <location>
        <begin position="9"/>
        <end position="338"/>
    </location>
</feature>
<evidence type="ECO:0000313" key="5">
    <source>
        <dbReference type="EMBL" id="KJE95285.1"/>
    </source>
</evidence>
<evidence type="ECO:0000256" key="2">
    <source>
        <dbReference type="ARBA" id="ARBA00005979"/>
    </source>
</evidence>
<evidence type="ECO:0000256" key="3">
    <source>
        <dbReference type="ARBA" id="ARBA00023002"/>
    </source>
</evidence>
<dbReference type="InterPro" id="IPR013785">
    <property type="entry name" value="Aldolase_TIM"/>
</dbReference>
<keyword evidence="3" id="KW-0560">Oxidoreductase</keyword>
<name>A0A0D2WSP9_CAPO3</name>
<dbReference type="GO" id="GO:0010181">
    <property type="term" value="F:FMN binding"/>
    <property type="evidence" value="ECO:0007669"/>
    <property type="project" value="InterPro"/>
</dbReference>
<dbReference type="Proteomes" id="UP000008743">
    <property type="component" value="Unassembled WGS sequence"/>
</dbReference>
<comment type="similarity">
    <text evidence="2">Belongs to the NADH:flavin oxidoreductase/NADH oxidase family.</text>
</comment>